<gene>
    <name evidence="8" type="primary">acpS</name>
    <name evidence="10" type="ORF">H8R92_00065</name>
</gene>
<dbReference type="AlphaFoldDB" id="A0A8I0DM93"/>
<evidence type="ECO:0000256" key="6">
    <source>
        <dbReference type="ARBA" id="ARBA00023098"/>
    </source>
</evidence>
<evidence type="ECO:0000259" key="9">
    <source>
        <dbReference type="Pfam" id="PF01648"/>
    </source>
</evidence>
<dbReference type="NCBIfam" id="TIGR00516">
    <property type="entry name" value="acpS"/>
    <property type="match status" value="1"/>
</dbReference>
<comment type="catalytic activity">
    <reaction evidence="8">
        <text>apo-[ACP] + CoA = holo-[ACP] + adenosine 3',5'-bisphosphate + H(+)</text>
        <dbReference type="Rhea" id="RHEA:12068"/>
        <dbReference type="Rhea" id="RHEA-COMP:9685"/>
        <dbReference type="Rhea" id="RHEA-COMP:9690"/>
        <dbReference type="ChEBI" id="CHEBI:15378"/>
        <dbReference type="ChEBI" id="CHEBI:29999"/>
        <dbReference type="ChEBI" id="CHEBI:57287"/>
        <dbReference type="ChEBI" id="CHEBI:58343"/>
        <dbReference type="ChEBI" id="CHEBI:64479"/>
        <dbReference type="EC" id="2.7.8.7"/>
    </reaction>
</comment>
<keyword evidence="6 8" id="KW-0443">Lipid metabolism</keyword>
<dbReference type="InterPro" id="IPR004568">
    <property type="entry name" value="Ppantetheine-prot_Trfase_dom"/>
</dbReference>
<evidence type="ECO:0000256" key="3">
    <source>
        <dbReference type="ARBA" id="ARBA00022723"/>
    </source>
</evidence>
<dbReference type="EC" id="2.7.8.7" evidence="8"/>
<evidence type="ECO:0000313" key="10">
    <source>
        <dbReference type="EMBL" id="MBC5638845.1"/>
    </source>
</evidence>
<dbReference type="RefSeq" id="WP_022212112.1">
    <property type="nucleotide sequence ID" value="NZ_JACOOQ010000001.1"/>
</dbReference>
<dbReference type="HAMAP" id="MF_00101">
    <property type="entry name" value="AcpS"/>
    <property type="match status" value="1"/>
</dbReference>
<keyword evidence="1 8" id="KW-0444">Lipid biosynthesis</keyword>
<keyword evidence="8" id="KW-0963">Cytoplasm</keyword>
<dbReference type="EMBL" id="JACOOQ010000001">
    <property type="protein sequence ID" value="MBC5638845.1"/>
    <property type="molecule type" value="Genomic_DNA"/>
</dbReference>
<sequence length="122" mass="13608">MILGIGTDIIEIERIKVAIERTPSFLSKAFTEKERELFKSKGMRVETIAGNFAAKEALSKALGTGFRGYNLKNFEILRDNLGKPIVNISKEVRDKIGDRKLNINVSISHNKSNAIAFAIVEE</sequence>
<dbReference type="GO" id="GO:0005737">
    <property type="term" value="C:cytoplasm"/>
    <property type="evidence" value="ECO:0007669"/>
    <property type="project" value="UniProtKB-SubCell"/>
</dbReference>
<evidence type="ECO:0000256" key="5">
    <source>
        <dbReference type="ARBA" id="ARBA00022842"/>
    </source>
</evidence>
<evidence type="ECO:0000256" key="7">
    <source>
        <dbReference type="ARBA" id="ARBA00023160"/>
    </source>
</evidence>
<keyword evidence="2 8" id="KW-0808">Transferase</keyword>
<dbReference type="Proteomes" id="UP000662088">
    <property type="component" value="Unassembled WGS sequence"/>
</dbReference>
<dbReference type="GO" id="GO:0008897">
    <property type="term" value="F:holo-[acyl-carrier-protein] synthase activity"/>
    <property type="evidence" value="ECO:0007669"/>
    <property type="project" value="UniProtKB-UniRule"/>
</dbReference>
<comment type="cofactor">
    <cofactor evidence="8">
        <name>Mg(2+)</name>
        <dbReference type="ChEBI" id="CHEBI:18420"/>
    </cofactor>
</comment>
<dbReference type="InterPro" id="IPR037143">
    <property type="entry name" value="4-PPantetheinyl_Trfase_dom_sf"/>
</dbReference>
<dbReference type="GO" id="GO:0006633">
    <property type="term" value="P:fatty acid biosynthetic process"/>
    <property type="evidence" value="ECO:0007669"/>
    <property type="project" value="UniProtKB-UniRule"/>
</dbReference>
<feature type="binding site" evidence="8">
    <location>
        <position position="8"/>
    </location>
    <ligand>
        <name>Mg(2+)</name>
        <dbReference type="ChEBI" id="CHEBI:18420"/>
    </ligand>
</feature>
<evidence type="ECO:0000256" key="1">
    <source>
        <dbReference type="ARBA" id="ARBA00022516"/>
    </source>
</evidence>
<keyword evidence="3 8" id="KW-0479">Metal-binding</keyword>
<protein>
    <recommendedName>
        <fullName evidence="8">Holo-[acyl-carrier-protein] synthase</fullName>
        <shortName evidence="8">Holo-ACP synthase</shortName>
        <ecNumber evidence="8">2.7.8.7</ecNumber>
    </recommendedName>
    <alternativeName>
        <fullName evidence="8">4'-phosphopantetheinyl transferase AcpS</fullName>
    </alternativeName>
</protein>
<dbReference type="NCBIfam" id="TIGR00556">
    <property type="entry name" value="pantethn_trn"/>
    <property type="match status" value="1"/>
</dbReference>
<keyword evidence="5 8" id="KW-0460">Magnesium</keyword>
<evidence type="ECO:0000313" key="11">
    <source>
        <dbReference type="Proteomes" id="UP000662088"/>
    </source>
</evidence>
<dbReference type="InterPro" id="IPR008278">
    <property type="entry name" value="4-PPantetheinyl_Trfase_dom"/>
</dbReference>
<organism evidence="10 11">
    <name type="scientific">Clostridium lentum</name>
    <dbReference type="NCBI Taxonomy" id="2763037"/>
    <lineage>
        <taxon>Bacteria</taxon>
        <taxon>Bacillati</taxon>
        <taxon>Bacillota</taxon>
        <taxon>Clostridia</taxon>
        <taxon>Eubacteriales</taxon>
        <taxon>Clostridiaceae</taxon>
        <taxon>Clostridium</taxon>
    </lineage>
</organism>
<dbReference type="InterPro" id="IPR002582">
    <property type="entry name" value="ACPS"/>
</dbReference>
<feature type="binding site" evidence="8">
    <location>
        <position position="56"/>
    </location>
    <ligand>
        <name>Mg(2+)</name>
        <dbReference type="ChEBI" id="CHEBI:18420"/>
    </ligand>
</feature>
<proteinExistence type="inferred from homology"/>
<dbReference type="SUPFAM" id="SSF56214">
    <property type="entry name" value="4'-phosphopantetheinyl transferase"/>
    <property type="match status" value="1"/>
</dbReference>
<dbReference type="Pfam" id="PF01648">
    <property type="entry name" value="ACPS"/>
    <property type="match status" value="1"/>
</dbReference>
<comment type="function">
    <text evidence="8">Transfers the 4'-phosphopantetheine moiety from coenzyme A to a Ser of acyl-carrier-protein.</text>
</comment>
<evidence type="ECO:0000256" key="8">
    <source>
        <dbReference type="HAMAP-Rule" id="MF_00101"/>
    </source>
</evidence>
<evidence type="ECO:0000256" key="2">
    <source>
        <dbReference type="ARBA" id="ARBA00022679"/>
    </source>
</evidence>
<keyword evidence="11" id="KW-1185">Reference proteome</keyword>
<accession>A0A8I0DM93</accession>
<dbReference type="Gene3D" id="3.90.470.20">
    <property type="entry name" value="4'-phosphopantetheinyl transferase domain"/>
    <property type="match status" value="1"/>
</dbReference>
<evidence type="ECO:0000256" key="4">
    <source>
        <dbReference type="ARBA" id="ARBA00022832"/>
    </source>
</evidence>
<name>A0A8I0DM93_9CLOT</name>
<dbReference type="GO" id="GO:0000287">
    <property type="term" value="F:magnesium ion binding"/>
    <property type="evidence" value="ECO:0007669"/>
    <property type="project" value="UniProtKB-UniRule"/>
</dbReference>
<comment type="similarity">
    <text evidence="8">Belongs to the P-Pant transferase superfamily. AcpS family.</text>
</comment>
<reference evidence="10" key="1">
    <citation type="submission" date="2020-08" db="EMBL/GenBank/DDBJ databases">
        <title>Genome public.</title>
        <authorList>
            <person name="Liu C."/>
            <person name="Sun Q."/>
        </authorList>
    </citation>
    <scope>NUCLEOTIDE SEQUENCE</scope>
    <source>
        <strain evidence="10">NSJ-42</strain>
    </source>
</reference>
<comment type="subcellular location">
    <subcellularLocation>
        <location evidence="8">Cytoplasm</location>
    </subcellularLocation>
</comment>
<feature type="domain" description="4'-phosphopantetheinyl transferase" evidence="9">
    <location>
        <begin position="4"/>
        <end position="92"/>
    </location>
</feature>
<comment type="caution">
    <text evidence="10">The sequence shown here is derived from an EMBL/GenBank/DDBJ whole genome shotgun (WGS) entry which is preliminary data.</text>
</comment>
<keyword evidence="4 8" id="KW-0276">Fatty acid metabolism</keyword>
<keyword evidence="7 8" id="KW-0275">Fatty acid biosynthesis</keyword>